<evidence type="ECO:0000313" key="2">
    <source>
        <dbReference type="Proteomes" id="UP000027195"/>
    </source>
</evidence>
<dbReference type="Proteomes" id="UP000027195">
    <property type="component" value="Unassembled WGS sequence"/>
</dbReference>
<accession>A0A067MRZ4</accession>
<sequence>MVDIPLLTPKPIPKLLAENYNLPGARQVTSMGQGFTYLGPPPPRPPHPLRFLPDDVRVYPPVMQHAYLTARHGQAAVPVTHGGFEPSNPHLNISTAPVAYTKPELYRVFGNVEDTRTGRYEEMWPGAGGA</sequence>
<gene>
    <name evidence="1" type="ORF">BOTBODRAFT_32787</name>
</gene>
<keyword evidence="2" id="KW-1185">Reference proteome</keyword>
<protein>
    <submittedName>
        <fullName evidence="1">Uncharacterized protein</fullName>
    </submittedName>
</protein>
<evidence type="ECO:0000313" key="1">
    <source>
        <dbReference type="EMBL" id="KDQ14321.1"/>
    </source>
</evidence>
<dbReference type="HOGENOM" id="CLU_1937802_0_0_1"/>
<dbReference type="InParanoid" id="A0A067MRZ4"/>
<reference evidence="2" key="1">
    <citation type="journal article" date="2014" name="Proc. Natl. Acad. Sci. U.S.A.">
        <title>Extensive sampling of basidiomycete genomes demonstrates inadequacy of the white-rot/brown-rot paradigm for wood decay fungi.</title>
        <authorList>
            <person name="Riley R."/>
            <person name="Salamov A.A."/>
            <person name="Brown D.W."/>
            <person name="Nagy L.G."/>
            <person name="Floudas D."/>
            <person name="Held B.W."/>
            <person name="Levasseur A."/>
            <person name="Lombard V."/>
            <person name="Morin E."/>
            <person name="Otillar R."/>
            <person name="Lindquist E.A."/>
            <person name="Sun H."/>
            <person name="LaButti K.M."/>
            <person name="Schmutz J."/>
            <person name="Jabbour D."/>
            <person name="Luo H."/>
            <person name="Baker S.E."/>
            <person name="Pisabarro A.G."/>
            <person name="Walton J.D."/>
            <person name="Blanchette R.A."/>
            <person name="Henrissat B."/>
            <person name="Martin F."/>
            <person name="Cullen D."/>
            <person name="Hibbett D.S."/>
            <person name="Grigoriev I.V."/>
        </authorList>
    </citation>
    <scope>NUCLEOTIDE SEQUENCE [LARGE SCALE GENOMIC DNA]</scope>
    <source>
        <strain evidence="2">FD-172 SS1</strain>
    </source>
</reference>
<dbReference type="EMBL" id="KL198038">
    <property type="protein sequence ID" value="KDQ14321.1"/>
    <property type="molecule type" value="Genomic_DNA"/>
</dbReference>
<organism evidence="1 2">
    <name type="scientific">Botryobasidium botryosum (strain FD-172 SS1)</name>
    <dbReference type="NCBI Taxonomy" id="930990"/>
    <lineage>
        <taxon>Eukaryota</taxon>
        <taxon>Fungi</taxon>
        <taxon>Dikarya</taxon>
        <taxon>Basidiomycota</taxon>
        <taxon>Agaricomycotina</taxon>
        <taxon>Agaricomycetes</taxon>
        <taxon>Cantharellales</taxon>
        <taxon>Botryobasidiaceae</taxon>
        <taxon>Botryobasidium</taxon>
    </lineage>
</organism>
<proteinExistence type="predicted"/>
<dbReference type="AlphaFoldDB" id="A0A067MRZ4"/>
<name>A0A067MRZ4_BOTB1</name>